<dbReference type="InterPro" id="IPR002123">
    <property type="entry name" value="Plipid/glycerol_acylTrfase"/>
</dbReference>
<dbReference type="SUPFAM" id="SSF69593">
    <property type="entry name" value="Glycerol-3-phosphate (1)-acyltransferase"/>
    <property type="match status" value="1"/>
</dbReference>
<gene>
    <name evidence="8" type="ORF">MARIT_2977</name>
</gene>
<feature type="domain" description="Phospholipid/glycerol acyltransferase" evidence="7">
    <location>
        <begin position="118"/>
        <end position="232"/>
    </location>
</feature>
<keyword evidence="6" id="KW-0472">Membrane</keyword>
<dbReference type="EMBL" id="LT634361">
    <property type="protein sequence ID" value="SFZ84933.1"/>
    <property type="molecule type" value="Genomic_DNA"/>
</dbReference>
<keyword evidence="9" id="KW-1185">Reference proteome</keyword>
<dbReference type="Proteomes" id="UP000231564">
    <property type="component" value="Chromosome MARIT"/>
</dbReference>
<name>A0A2H1EDZ0_9FLAO</name>
<keyword evidence="3 8" id="KW-0808">Transferase</keyword>
<dbReference type="KEGG" id="tmar:MARIT_2977"/>
<keyword evidence="4" id="KW-0443">Lipid metabolism</keyword>
<accession>A0A2H1EDZ0</accession>
<evidence type="ECO:0000256" key="3">
    <source>
        <dbReference type="ARBA" id="ARBA00022679"/>
    </source>
</evidence>
<feature type="transmembrane region" description="Helical" evidence="6">
    <location>
        <begin position="81"/>
        <end position="101"/>
    </location>
</feature>
<reference evidence="8 9" key="1">
    <citation type="submission" date="2016-11" db="EMBL/GenBank/DDBJ databases">
        <authorList>
            <person name="Jaros S."/>
            <person name="Januszkiewicz K."/>
            <person name="Wedrychowicz H."/>
        </authorList>
    </citation>
    <scope>NUCLEOTIDE SEQUENCE [LARGE SCALE GENOMIC DNA]</scope>
    <source>
        <strain evidence="8">NCIMB 2154T</strain>
    </source>
</reference>
<evidence type="ECO:0000256" key="4">
    <source>
        <dbReference type="ARBA" id="ARBA00023098"/>
    </source>
</evidence>
<keyword evidence="6" id="KW-1133">Transmembrane helix</keyword>
<dbReference type="CDD" id="cd07989">
    <property type="entry name" value="LPLAT_AGPAT-like"/>
    <property type="match status" value="1"/>
</dbReference>
<proteinExistence type="predicted"/>
<evidence type="ECO:0000256" key="6">
    <source>
        <dbReference type="SAM" id="Phobius"/>
    </source>
</evidence>
<dbReference type="STRING" id="1349785.GCA_000509405_02537"/>
<feature type="transmembrane region" description="Helical" evidence="6">
    <location>
        <begin position="51"/>
        <end position="75"/>
    </location>
</feature>
<dbReference type="GO" id="GO:0006654">
    <property type="term" value="P:phosphatidic acid biosynthetic process"/>
    <property type="evidence" value="ECO:0007669"/>
    <property type="project" value="TreeGrafter"/>
</dbReference>
<evidence type="ECO:0000313" key="8">
    <source>
        <dbReference type="EMBL" id="SFZ84933.1"/>
    </source>
</evidence>
<dbReference type="PANTHER" id="PTHR10434:SF64">
    <property type="entry name" value="1-ACYL-SN-GLYCEROL-3-PHOSPHATE ACYLTRANSFERASE-RELATED"/>
    <property type="match status" value="1"/>
</dbReference>
<evidence type="ECO:0000256" key="1">
    <source>
        <dbReference type="ARBA" id="ARBA00005189"/>
    </source>
</evidence>
<comment type="pathway">
    <text evidence="1">Lipid metabolism.</text>
</comment>
<keyword evidence="2" id="KW-0444">Lipid biosynthesis</keyword>
<dbReference type="Pfam" id="PF01553">
    <property type="entry name" value="Acyltransferase"/>
    <property type="match status" value="1"/>
</dbReference>
<sequence>MLKNLNFIRFYIIQIKASTEAKIYFLILKAIKQKKLLHLAYMKKIKIPFVLIWRLWFYVLVLGTVILMSPLLLILTAKEKYYPVFWKVIRVWSFFLIYAMGFRLKIEEEEKLDITKSYMFCPNHTSLIDGWVLVALSKNPIVFVGKKELVKIPVFGFFYKKVVIMVDRSSPKSRKRVYEMAKKRLQNGVSIAIFPEGLVPTEDVILAPFKNGAFSLAIEHQIPVVPHVYYDAKRLISWDPLRGGPGIFRVKQCKAIETVGLSKDDKEELKNQTFGVIYNELANDEVYMKDTNRPNNEREFKSPL</sequence>
<dbReference type="SMART" id="SM00563">
    <property type="entry name" value="PlsC"/>
    <property type="match status" value="1"/>
</dbReference>
<evidence type="ECO:0000259" key="7">
    <source>
        <dbReference type="SMART" id="SM00563"/>
    </source>
</evidence>
<organism evidence="8 9">
    <name type="scientific">Tenacibaculum maritimum NCIMB 2154</name>
    <dbReference type="NCBI Taxonomy" id="1349785"/>
    <lineage>
        <taxon>Bacteria</taxon>
        <taxon>Pseudomonadati</taxon>
        <taxon>Bacteroidota</taxon>
        <taxon>Flavobacteriia</taxon>
        <taxon>Flavobacteriales</taxon>
        <taxon>Flavobacteriaceae</taxon>
        <taxon>Tenacibaculum</taxon>
    </lineage>
</organism>
<evidence type="ECO:0000313" key="9">
    <source>
        <dbReference type="Proteomes" id="UP000231564"/>
    </source>
</evidence>
<dbReference type="PANTHER" id="PTHR10434">
    <property type="entry name" value="1-ACYL-SN-GLYCEROL-3-PHOSPHATE ACYLTRANSFERASE"/>
    <property type="match status" value="1"/>
</dbReference>
<dbReference type="AlphaFoldDB" id="A0A2H1EDZ0"/>
<keyword evidence="5 8" id="KW-0012">Acyltransferase</keyword>
<keyword evidence="6" id="KW-0812">Transmembrane</keyword>
<protein>
    <submittedName>
        <fullName evidence="8">Acyltransferase (Modular protein)</fullName>
    </submittedName>
</protein>
<dbReference type="GO" id="GO:0003841">
    <property type="term" value="F:1-acylglycerol-3-phosphate O-acyltransferase activity"/>
    <property type="evidence" value="ECO:0007669"/>
    <property type="project" value="TreeGrafter"/>
</dbReference>
<evidence type="ECO:0000256" key="5">
    <source>
        <dbReference type="ARBA" id="ARBA00023315"/>
    </source>
</evidence>
<evidence type="ECO:0000256" key="2">
    <source>
        <dbReference type="ARBA" id="ARBA00022516"/>
    </source>
</evidence>